<proteinExistence type="predicted"/>
<evidence type="ECO:0000256" key="1">
    <source>
        <dbReference type="SAM" id="MobiDB-lite"/>
    </source>
</evidence>
<name>A0ABQ9GIW6_9NEOP</name>
<reference evidence="2 3" key="1">
    <citation type="submission" date="2023-02" db="EMBL/GenBank/DDBJ databases">
        <title>LHISI_Scaffold_Assembly.</title>
        <authorList>
            <person name="Stuart O.P."/>
            <person name="Cleave R."/>
            <person name="Magrath M.J.L."/>
            <person name="Mikheyev A.S."/>
        </authorList>
    </citation>
    <scope>NUCLEOTIDE SEQUENCE [LARGE SCALE GENOMIC DNA]</scope>
    <source>
        <strain evidence="2">Daus_M_001</strain>
        <tissue evidence="2">Leg muscle</tissue>
    </source>
</reference>
<dbReference type="Proteomes" id="UP001159363">
    <property type="component" value="Chromosome 11"/>
</dbReference>
<sequence>MEQRRNAETGYTEIPEKTCQPVSSSSPISTCENPAVTRPGIEPGFEGFGSHSSETWQRSSSSSAVQESCACQGCQVIAFVGTRADLKFCARGGNSIAHGSLLYLLVEGVPGGRAVSPLASHQGEPDSIPGPVTRFSHVGIVPDDAVGQRVFLGISRFHCSLITTLLHTQLHHPHRFSRPR</sequence>
<feature type="region of interest" description="Disordered" evidence="1">
    <location>
        <begin position="1"/>
        <end position="32"/>
    </location>
</feature>
<evidence type="ECO:0000313" key="3">
    <source>
        <dbReference type="Proteomes" id="UP001159363"/>
    </source>
</evidence>
<comment type="caution">
    <text evidence="2">The sequence shown here is derived from an EMBL/GenBank/DDBJ whole genome shotgun (WGS) entry which is preliminary data.</text>
</comment>
<dbReference type="EMBL" id="JARBHB010000012">
    <property type="protein sequence ID" value="KAJ8871939.1"/>
    <property type="molecule type" value="Genomic_DNA"/>
</dbReference>
<organism evidence="2 3">
    <name type="scientific">Dryococelus australis</name>
    <dbReference type="NCBI Taxonomy" id="614101"/>
    <lineage>
        <taxon>Eukaryota</taxon>
        <taxon>Metazoa</taxon>
        <taxon>Ecdysozoa</taxon>
        <taxon>Arthropoda</taxon>
        <taxon>Hexapoda</taxon>
        <taxon>Insecta</taxon>
        <taxon>Pterygota</taxon>
        <taxon>Neoptera</taxon>
        <taxon>Polyneoptera</taxon>
        <taxon>Phasmatodea</taxon>
        <taxon>Verophasmatodea</taxon>
        <taxon>Anareolatae</taxon>
        <taxon>Phasmatidae</taxon>
        <taxon>Eurycanthinae</taxon>
        <taxon>Dryococelus</taxon>
    </lineage>
</organism>
<accession>A0ABQ9GIW6</accession>
<keyword evidence="3" id="KW-1185">Reference proteome</keyword>
<gene>
    <name evidence="2" type="ORF">PR048_028279</name>
</gene>
<feature type="compositionally biased region" description="Polar residues" evidence="1">
    <location>
        <begin position="20"/>
        <end position="32"/>
    </location>
</feature>
<evidence type="ECO:0000313" key="2">
    <source>
        <dbReference type="EMBL" id="KAJ8871939.1"/>
    </source>
</evidence>
<protein>
    <submittedName>
        <fullName evidence="2">Uncharacterized protein</fullName>
    </submittedName>
</protein>